<dbReference type="PANTHER" id="PTHR24223:SF456">
    <property type="entry name" value="MULTIDRUG RESISTANCE-ASSOCIATED PROTEIN LETHAL(2)03659"/>
    <property type="match status" value="1"/>
</dbReference>
<comment type="similarity">
    <text evidence="2">Belongs to the ABC transporter superfamily. ABCC family. Conjugate transporter (TC 3.A.1.208) subfamily.</text>
</comment>
<evidence type="ECO:0000259" key="10">
    <source>
        <dbReference type="PROSITE" id="PS50929"/>
    </source>
</evidence>
<evidence type="ECO:0000256" key="4">
    <source>
        <dbReference type="ARBA" id="ARBA00022692"/>
    </source>
</evidence>
<dbReference type="Pfam" id="PF00664">
    <property type="entry name" value="ABC_membrane"/>
    <property type="match status" value="1"/>
</dbReference>
<reference evidence="11" key="1">
    <citation type="submission" date="2020-11" db="EMBL/GenBank/DDBJ databases">
        <authorList>
            <person name="Tran Van P."/>
        </authorList>
    </citation>
    <scope>NUCLEOTIDE SEQUENCE</scope>
</reference>
<evidence type="ECO:0000256" key="1">
    <source>
        <dbReference type="ARBA" id="ARBA00004141"/>
    </source>
</evidence>
<feature type="transmembrane region" description="Helical" evidence="9">
    <location>
        <begin position="93"/>
        <end position="116"/>
    </location>
</feature>
<evidence type="ECO:0000313" key="11">
    <source>
        <dbReference type="EMBL" id="CAD7631543.1"/>
    </source>
</evidence>
<dbReference type="EMBL" id="CAJPIZ010009627">
    <property type="protein sequence ID" value="CAG2111973.1"/>
    <property type="molecule type" value="Genomic_DNA"/>
</dbReference>
<name>A0A7R9Q4R1_9ACAR</name>
<dbReference type="GO" id="GO:0140359">
    <property type="term" value="F:ABC-type transporter activity"/>
    <property type="evidence" value="ECO:0007669"/>
    <property type="project" value="InterPro"/>
</dbReference>
<dbReference type="InterPro" id="IPR050173">
    <property type="entry name" value="ABC_transporter_C-like"/>
</dbReference>
<feature type="transmembrane region" description="Helical" evidence="9">
    <location>
        <begin position="59"/>
        <end position="81"/>
    </location>
</feature>
<accession>A0A7R9Q4R1</accession>
<evidence type="ECO:0000256" key="5">
    <source>
        <dbReference type="ARBA" id="ARBA00022741"/>
    </source>
</evidence>
<dbReference type="EMBL" id="OC864202">
    <property type="protein sequence ID" value="CAD7631543.1"/>
    <property type="molecule type" value="Genomic_DNA"/>
</dbReference>
<dbReference type="GO" id="GO:0005524">
    <property type="term" value="F:ATP binding"/>
    <property type="evidence" value="ECO:0007669"/>
    <property type="project" value="UniProtKB-KW"/>
</dbReference>
<keyword evidence="4 9" id="KW-0812">Transmembrane</keyword>
<keyword evidence="12" id="KW-1185">Reference proteome</keyword>
<evidence type="ECO:0000256" key="8">
    <source>
        <dbReference type="ARBA" id="ARBA00023136"/>
    </source>
</evidence>
<feature type="transmembrane region" description="Helical" evidence="9">
    <location>
        <begin position="175"/>
        <end position="196"/>
    </location>
</feature>
<dbReference type="InterPro" id="IPR036640">
    <property type="entry name" value="ABC1_TM_sf"/>
</dbReference>
<dbReference type="SUPFAM" id="SSF90123">
    <property type="entry name" value="ABC transporter transmembrane region"/>
    <property type="match status" value="1"/>
</dbReference>
<dbReference type="Proteomes" id="UP000759131">
    <property type="component" value="Unassembled WGS sequence"/>
</dbReference>
<keyword evidence="5" id="KW-0547">Nucleotide-binding</keyword>
<dbReference type="AlphaFoldDB" id="A0A7R9Q4R1"/>
<keyword evidence="8 9" id="KW-0472">Membrane</keyword>
<evidence type="ECO:0000256" key="9">
    <source>
        <dbReference type="SAM" id="Phobius"/>
    </source>
</evidence>
<keyword evidence="3" id="KW-0813">Transport</keyword>
<dbReference type="OrthoDB" id="6500128at2759"/>
<evidence type="ECO:0000256" key="2">
    <source>
        <dbReference type="ARBA" id="ARBA00009726"/>
    </source>
</evidence>
<dbReference type="PANTHER" id="PTHR24223">
    <property type="entry name" value="ATP-BINDING CASSETTE SUB-FAMILY C"/>
    <property type="match status" value="1"/>
</dbReference>
<evidence type="ECO:0000256" key="7">
    <source>
        <dbReference type="ARBA" id="ARBA00022989"/>
    </source>
</evidence>
<organism evidence="11">
    <name type="scientific">Medioppia subpectinata</name>
    <dbReference type="NCBI Taxonomy" id="1979941"/>
    <lineage>
        <taxon>Eukaryota</taxon>
        <taxon>Metazoa</taxon>
        <taxon>Ecdysozoa</taxon>
        <taxon>Arthropoda</taxon>
        <taxon>Chelicerata</taxon>
        <taxon>Arachnida</taxon>
        <taxon>Acari</taxon>
        <taxon>Acariformes</taxon>
        <taxon>Sarcoptiformes</taxon>
        <taxon>Oribatida</taxon>
        <taxon>Brachypylina</taxon>
        <taxon>Oppioidea</taxon>
        <taxon>Oppiidae</taxon>
        <taxon>Medioppia</taxon>
    </lineage>
</organism>
<protein>
    <recommendedName>
        <fullName evidence="10">ABC transmembrane type-1 domain-containing protein</fullName>
    </recommendedName>
</protein>
<gene>
    <name evidence="11" type="ORF">OSB1V03_LOCUS11952</name>
</gene>
<evidence type="ECO:0000256" key="6">
    <source>
        <dbReference type="ARBA" id="ARBA00022840"/>
    </source>
</evidence>
<evidence type="ECO:0000313" key="12">
    <source>
        <dbReference type="Proteomes" id="UP000759131"/>
    </source>
</evidence>
<sequence>MGLKKDIDVNDLGNCSESQHSEYILSKLERNWNNELKKTTPSFMRASLKTYFPYLLPPMLIQLIYSTIISPFSIVMIGRVIRYFSAPESEPNPMPYVTACLCAAGVVVSTLSHILISHPYCLMCYRAAVKVRVGWSALLYNKSLRLKTTAFEKTTIGQIVNLMTNDVSRFEEVNALSVAMGYVILVPFNGIIYLYISWQYIGSSGWCEPYRANATLAFCPPLKRTPLSPTIVLSLKGRESKSLSNAQTAITSRNRFSLYCFPNTIFCTTLALKTHDSCDT</sequence>
<dbReference type="GO" id="GO:0016020">
    <property type="term" value="C:membrane"/>
    <property type="evidence" value="ECO:0007669"/>
    <property type="project" value="UniProtKB-SubCell"/>
</dbReference>
<proteinExistence type="inferred from homology"/>
<dbReference type="PROSITE" id="PS50929">
    <property type="entry name" value="ABC_TM1F"/>
    <property type="match status" value="1"/>
</dbReference>
<feature type="domain" description="ABC transmembrane type-1" evidence="10">
    <location>
        <begin position="66"/>
        <end position="206"/>
    </location>
</feature>
<evidence type="ECO:0000256" key="3">
    <source>
        <dbReference type="ARBA" id="ARBA00022448"/>
    </source>
</evidence>
<dbReference type="Gene3D" id="1.20.1560.10">
    <property type="entry name" value="ABC transporter type 1, transmembrane domain"/>
    <property type="match status" value="1"/>
</dbReference>
<keyword evidence="7 9" id="KW-1133">Transmembrane helix</keyword>
<dbReference type="InterPro" id="IPR011527">
    <property type="entry name" value="ABC1_TM_dom"/>
</dbReference>
<keyword evidence="6" id="KW-0067">ATP-binding</keyword>
<comment type="subcellular location">
    <subcellularLocation>
        <location evidence="1">Membrane</location>
        <topology evidence="1">Multi-pass membrane protein</topology>
    </subcellularLocation>
</comment>